<organism evidence="1 2">
    <name type="scientific">Corallococcus aberystwythensis</name>
    <dbReference type="NCBI Taxonomy" id="2316722"/>
    <lineage>
        <taxon>Bacteria</taxon>
        <taxon>Pseudomonadati</taxon>
        <taxon>Myxococcota</taxon>
        <taxon>Myxococcia</taxon>
        <taxon>Myxococcales</taxon>
        <taxon>Cystobacterineae</taxon>
        <taxon>Myxococcaceae</taxon>
        <taxon>Corallococcus</taxon>
    </lineage>
</organism>
<keyword evidence="2" id="KW-1185">Reference proteome</keyword>
<name>A0A3A8PQG3_9BACT</name>
<dbReference type="OrthoDB" id="5520974at2"/>
<dbReference type="EMBL" id="RAWK01000206">
    <property type="protein sequence ID" value="RKH58593.1"/>
    <property type="molecule type" value="Genomic_DNA"/>
</dbReference>
<accession>A0A3A8PQG3</accession>
<dbReference type="Proteomes" id="UP000267003">
    <property type="component" value="Unassembled WGS sequence"/>
</dbReference>
<evidence type="ECO:0000313" key="1">
    <source>
        <dbReference type="EMBL" id="RKH58593.1"/>
    </source>
</evidence>
<dbReference type="Pfam" id="PF12277">
    <property type="entry name" value="DUF3618"/>
    <property type="match status" value="1"/>
</dbReference>
<dbReference type="InterPro" id="IPR022062">
    <property type="entry name" value="DUF3618"/>
</dbReference>
<gene>
    <name evidence="1" type="ORF">D7W81_28810</name>
</gene>
<reference evidence="2" key="1">
    <citation type="submission" date="2018-09" db="EMBL/GenBank/DDBJ databases">
        <authorList>
            <person name="Livingstone P.G."/>
            <person name="Whitworth D.E."/>
        </authorList>
    </citation>
    <scope>NUCLEOTIDE SEQUENCE [LARGE SCALE GENOMIC DNA]</scope>
    <source>
        <strain evidence="2">AB050A</strain>
    </source>
</reference>
<protein>
    <submittedName>
        <fullName evidence="1">DUF3618 domain-containing protein</fullName>
    </submittedName>
</protein>
<sequence length="76" mass="8557">MAASNGHLPRTSAALREEIERTRADLATSVSALRVEVSEVTDWRQWVRKHPYACVGTAFLVGYLVGSRRSDERRRG</sequence>
<proteinExistence type="predicted"/>
<dbReference type="RefSeq" id="WP_120558605.1">
    <property type="nucleotide sequence ID" value="NZ_RAWK01000206.1"/>
</dbReference>
<dbReference type="AlphaFoldDB" id="A0A3A8PQG3"/>
<comment type="caution">
    <text evidence="1">The sequence shown here is derived from an EMBL/GenBank/DDBJ whole genome shotgun (WGS) entry which is preliminary data.</text>
</comment>
<evidence type="ECO:0000313" key="2">
    <source>
        <dbReference type="Proteomes" id="UP000267003"/>
    </source>
</evidence>